<accession>A0AA35IV05</accession>
<feature type="region of interest" description="Disordered" evidence="2">
    <location>
        <begin position="1"/>
        <end position="23"/>
    </location>
</feature>
<dbReference type="InterPro" id="IPR050357">
    <property type="entry name" value="Arrestin_domain-protein"/>
</dbReference>
<dbReference type="Gene3D" id="2.60.40.640">
    <property type="match status" value="1"/>
</dbReference>
<dbReference type="Pfam" id="PF13002">
    <property type="entry name" value="LDB19"/>
    <property type="match status" value="1"/>
</dbReference>
<dbReference type="PANTHER" id="PTHR11188">
    <property type="entry name" value="ARRESTIN DOMAIN CONTAINING PROTEIN"/>
    <property type="match status" value="1"/>
</dbReference>
<organism evidence="4 5">
    <name type="scientific">Saccharomyces mikatae IFO 1815</name>
    <dbReference type="NCBI Taxonomy" id="226126"/>
    <lineage>
        <taxon>Eukaryota</taxon>
        <taxon>Fungi</taxon>
        <taxon>Dikarya</taxon>
        <taxon>Ascomycota</taxon>
        <taxon>Saccharomycotina</taxon>
        <taxon>Saccharomycetes</taxon>
        <taxon>Saccharomycetales</taxon>
        <taxon>Saccharomycetaceae</taxon>
        <taxon>Saccharomyces</taxon>
    </lineage>
</organism>
<keyword evidence="5" id="KW-1185">Reference proteome</keyword>
<evidence type="ECO:0000259" key="3">
    <source>
        <dbReference type="Pfam" id="PF13002"/>
    </source>
</evidence>
<feature type="domain" description="LDB19 N-terminal" evidence="3">
    <location>
        <begin position="144"/>
        <end position="346"/>
    </location>
</feature>
<dbReference type="GO" id="GO:0005829">
    <property type="term" value="C:cytosol"/>
    <property type="evidence" value="ECO:0007669"/>
    <property type="project" value="TreeGrafter"/>
</dbReference>
<gene>
    <name evidence="4" type="primary">SMKI15G4530</name>
    <name evidence="4" type="ORF">SMKI_15G4530</name>
</gene>
<sequence>MAFSRLTSGHQPSHTSNINSNKKGQCPPLALSIDIESPPCVLYGSAMESSGAVLSGLFTVTVIDPYCNNEDNTLKTKESNTSSSTKSLKRKSTFGSALSSRLSSLSTSTSNISPSTSSGSTLHSPTPANLRIMAGYTKITITSVTLNLVQKIYFHKPFVPNVSSMQTCMNCKTKITNMKSWEIQKNTHDLSVGSHSYPFSYLIPGSVPCSSSLGAAAETRVKYELIAVVTYMDPYRNSLSSTSSNPRKEVTSPKNQLLQLVMPIAVTRSIPRGPDKNSLRVFPPTELTAAAVLPNVIYPKSTFPLEMKLDGVSSGDRRWRMRRLSWRIEETTRVKAHACPMHKHELRQLEEQVKVKESEKGKKPRSHIKRYGELGPQIRVAVNSLDNMPSQRLPGEQIHEQVPYSSDSVATDNVGLDNENPVNEDEDDQPGSEFIHPSDDALRQELLMQQQRARQQQLQQELKNNSTLFTEEVRIISKGEMKSGWKTDFDNNGKIELVTEIDCMGLDSGVSNPVMHASTQKVPITNNKKSSINVACDIQDPNLGLYVSHILAVEIVVAEETLQYANGQPIRKTNSTNRKETSSSIMNVHNPDQRLAELSPMFANRNAPKIRRMEPEDLMPVNSNKSNHSVNKEKITNCNNNSNIVSVPTGAARVLRMQFRVTVTERSGLGISWDEEVPPIYQDVKLLSPPRYELSINNKTRNKLYSAMSTPVGSANDFVGSSDDHDDDDDTDTDDNNNDDDDHDDYDDDDDDDDDGDNGSQHNQSDSNMQDMTVTQNKLTIPPTAHHYHSATTSQRSLTTVQSPPLERVISVQGSVPFRGQVLTPHSTRDIRVQSFSDFLDSNRITQ</sequence>
<dbReference type="InterPro" id="IPR024391">
    <property type="entry name" value="LDB19_N"/>
</dbReference>
<dbReference type="GO" id="GO:0031625">
    <property type="term" value="F:ubiquitin protein ligase binding"/>
    <property type="evidence" value="ECO:0007669"/>
    <property type="project" value="TreeGrafter"/>
</dbReference>
<feature type="region of interest" description="Disordered" evidence="2">
    <location>
        <begin position="711"/>
        <end position="771"/>
    </location>
</feature>
<dbReference type="GeneID" id="80921511"/>
<dbReference type="EMBL" id="OX365771">
    <property type="protein sequence ID" value="CAI4036604.1"/>
    <property type="molecule type" value="Genomic_DNA"/>
</dbReference>
<feature type="compositionally biased region" description="Acidic residues" evidence="2">
    <location>
        <begin position="724"/>
        <end position="757"/>
    </location>
</feature>
<dbReference type="InterPro" id="IPR014752">
    <property type="entry name" value="Arrestin-like_C"/>
</dbReference>
<proteinExistence type="predicted"/>
<dbReference type="PANTHER" id="PTHR11188:SF76">
    <property type="entry name" value="PROTEIN LDB19"/>
    <property type="match status" value="1"/>
</dbReference>
<dbReference type="Proteomes" id="UP001161438">
    <property type="component" value="Chromosome 15"/>
</dbReference>
<dbReference type="AlphaFoldDB" id="A0AA35IV05"/>
<evidence type="ECO:0000256" key="1">
    <source>
        <dbReference type="SAM" id="Coils"/>
    </source>
</evidence>
<dbReference type="RefSeq" id="XP_056079722.1">
    <property type="nucleotide sequence ID" value="XM_056225956.1"/>
</dbReference>
<keyword evidence="1" id="KW-0175">Coiled coil</keyword>
<reference evidence="4" key="1">
    <citation type="submission" date="2022-10" db="EMBL/GenBank/DDBJ databases">
        <authorList>
            <person name="Byrne P K."/>
        </authorList>
    </citation>
    <scope>NUCLEOTIDE SEQUENCE</scope>
    <source>
        <strain evidence="4">IFO1815</strain>
    </source>
</reference>
<dbReference type="GO" id="GO:0070086">
    <property type="term" value="P:ubiquitin-dependent endocytosis"/>
    <property type="evidence" value="ECO:0007669"/>
    <property type="project" value="TreeGrafter"/>
</dbReference>
<feature type="compositionally biased region" description="Polar residues" evidence="2">
    <location>
        <begin position="760"/>
        <end position="771"/>
    </location>
</feature>
<protein>
    <recommendedName>
        <fullName evidence="3">LDB19 N-terminal domain-containing protein</fullName>
    </recommendedName>
</protein>
<feature type="coiled-coil region" evidence="1">
    <location>
        <begin position="441"/>
        <end position="468"/>
    </location>
</feature>
<feature type="region of interest" description="Disordered" evidence="2">
    <location>
        <begin position="71"/>
        <end position="90"/>
    </location>
</feature>
<dbReference type="GO" id="GO:0005886">
    <property type="term" value="C:plasma membrane"/>
    <property type="evidence" value="ECO:0007669"/>
    <property type="project" value="TreeGrafter"/>
</dbReference>
<feature type="region of interest" description="Disordered" evidence="2">
    <location>
        <begin position="404"/>
        <end position="436"/>
    </location>
</feature>
<name>A0AA35IV05_SACMI</name>
<dbReference type="GO" id="GO:0030674">
    <property type="term" value="F:protein-macromolecule adaptor activity"/>
    <property type="evidence" value="ECO:0007669"/>
    <property type="project" value="TreeGrafter"/>
</dbReference>
<evidence type="ECO:0000313" key="4">
    <source>
        <dbReference type="EMBL" id="CAI4036604.1"/>
    </source>
</evidence>
<feature type="region of interest" description="Disordered" evidence="2">
    <location>
        <begin position="105"/>
        <end position="124"/>
    </location>
</feature>
<evidence type="ECO:0000313" key="5">
    <source>
        <dbReference type="Proteomes" id="UP001161438"/>
    </source>
</evidence>
<evidence type="ECO:0000256" key="2">
    <source>
        <dbReference type="SAM" id="MobiDB-lite"/>
    </source>
</evidence>